<proteinExistence type="predicted"/>
<sequence length="135" mass="14768">MKRFDVKGVELQVDMKRAFAYIADPTNLPQWTSAFASVTKSGAVLRTPNGEVEIGLSVPSSEEQGTIDWIMTFPDGSVASAFSRLVPIDSKSCVFTFVLTLPPVPLEQLEGALEAQAQTLTEELNKLKELLEHEA</sequence>
<reference evidence="3" key="1">
    <citation type="submission" date="2017-02" db="EMBL/GenBank/DDBJ databases">
        <authorList>
            <person name="Varghese N."/>
            <person name="Submissions S."/>
        </authorList>
    </citation>
    <scope>NUCLEOTIDE SEQUENCE [LARGE SCALE GENOMIC DNA]</scope>
    <source>
        <strain evidence="3">ATCC BAA-34</strain>
    </source>
</reference>
<dbReference type="Proteomes" id="UP000190102">
    <property type="component" value="Unassembled WGS sequence"/>
</dbReference>
<dbReference type="AlphaFoldDB" id="A0A1T4S504"/>
<dbReference type="EMBL" id="FUWR01000031">
    <property type="protein sequence ID" value="SKA23380.1"/>
    <property type="molecule type" value="Genomic_DNA"/>
</dbReference>
<evidence type="ECO:0008006" key="4">
    <source>
        <dbReference type="Google" id="ProtNLM"/>
    </source>
</evidence>
<keyword evidence="1" id="KW-0175">Coiled coil</keyword>
<name>A0A1T4S504_9BACT</name>
<organism evidence="2 3">
    <name type="scientific">Trichlorobacter thiogenes</name>
    <dbReference type="NCBI Taxonomy" id="115783"/>
    <lineage>
        <taxon>Bacteria</taxon>
        <taxon>Pseudomonadati</taxon>
        <taxon>Thermodesulfobacteriota</taxon>
        <taxon>Desulfuromonadia</taxon>
        <taxon>Geobacterales</taxon>
        <taxon>Geobacteraceae</taxon>
        <taxon>Trichlorobacter</taxon>
    </lineage>
</organism>
<dbReference type="CDD" id="cd07812">
    <property type="entry name" value="SRPBCC"/>
    <property type="match status" value="1"/>
</dbReference>
<dbReference type="InterPro" id="IPR023393">
    <property type="entry name" value="START-like_dom_sf"/>
</dbReference>
<accession>A0A1T4S504</accession>
<dbReference type="RefSeq" id="WP_078791520.1">
    <property type="nucleotide sequence ID" value="NZ_FUWR01000031.1"/>
</dbReference>
<dbReference type="Gene3D" id="3.30.530.20">
    <property type="match status" value="1"/>
</dbReference>
<dbReference type="OrthoDB" id="880456at2"/>
<dbReference type="STRING" id="115783.SAMN02745119_03268"/>
<evidence type="ECO:0000256" key="1">
    <source>
        <dbReference type="SAM" id="Coils"/>
    </source>
</evidence>
<evidence type="ECO:0000313" key="3">
    <source>
        <dbReference type="Proteomes" id="UP000190102"/>
    </source>
</evidence>
<keyword evidence="3" id="KW-1185">Reference proteome</keyword>
<feature type="coiled-coil region" evidence="1">
    <location>
        <begin position="106"/>
        <end position="133"/>
    </location>
</feature>
<gene>
    <name evidence="2" type="ORF">SAMN02745119_03268</name>
</gene>
<dbReference type="SUPFAM" id="SSF55961">
    <property type="entry name" value="Bet v1-like"/>
    <property type="match status" value="1"/>
</dbReference>
<evidence type="ECO:0000313" key="2">
    <source>
        <dbReference type="EMBL" id="SKA23380.1"/>
    </source>
</evidence>
<protein>
    <recommendedName>
        <fullName evidence="4">Polyketide cyclase / dehydrase and lipid transport</fullName>
    </recommendedName>
</protein>